<proteinExistence type="predicted"/>
<evidence type="ECO:0000256" key="1">
    <source>
        <dbReference type="ARBA" id="ARBA00022741"/>
    </source>
</evidence>
<dbReference type="InterPro" id="IPR011006">
    <property type="entry name" value="CheY-like_superfamily"/>
</dbReference>
<dbReference type="PANTHER" id="PTHR43384">
    <property type="entry name" value="SEPTUM SITE-DETERMINING PROTEIN MIND HOMOLOG, CHLOROPLASTIC-RELATED"/>
    <property type="match status" value="1"/>
</dbReference>
<evidence type="ECO:0000313" key="7">
    <source>
        <dbReference type="Proteomes" id="UP000001399"/>
    </source>
</evidence>
<dbReference type="GO" id="GO:0016887">
    <property type="term" value="F:ATP hydrolysis activity"/>
    <property type="evidence" value="ECO:0007669"/>
    <property type="project" value="TreeGrafter"/>
</dbReference>
<feature type="domain" description="Response regulatory" evidence="5">
    <location>
        <begin position="1"/>
        <end position="92"/>
    </location>
</feature>
<gene>
    <name evidence="6" type="ordered locus">Rvan_3402</name>
</gene>
<dbReference type="EMBL" id="CP002292">
    <property type="protein sequence ID" value="ADP72585.1"/>
    <property type="molecule type" value="Genomic_DNA"/>
</dbReference>
<dbReference type="GO" id="GO:0009898">
    <property type="term" value="C:cytoplasmic side of plasma membrane"/>
    <property type="evidence" value="ECO:0007669"/>
    <property type="project" value="TreeGrafter"/>
</dbReference>
<dbReference type="SUPFAM" id="SSF52540">
    <property type="entry name" value="P-loop containing nucleoside triphosphate hydrolases"/>
    <property type="match status" value="1"/>
</dbReference>
<dbReference type="Proteomes" id="UP000001399">
    <property type="component" value="Chromosome"/>
</dbReference>
<dbReference type="GO" id="GO:0051782">
    <property type="term" value="P:negative regulation of cell division"/>
    <property type="evidence" value="ECO:0007669"/>
    <property type="project" value="TreeGrafter"/>
</dbReference>
<organism evidence="6 7">
    <name type="scientific">Rhodomicrobium vannielii (strain ATCC 17100 / DSM 162 / LMG 4299 / NCIMB 10020 / ATH 3.1.1)</name>
    <dbReference type="NCBI Taxonomy" id="648757"/>
    <lineage>
        <taxon>Bacteria</taxon>
        <taxon>Pseudomonadati</taxon>
        <taxon>Pseudomonadota</taxon>
        <taxon>Alphaproteobacteria</taxon>
        <taxon>Hyphomicrobiales</taxon>
        <taxon>Hyphomicrobiaceae</taxon>
        <taxon>Rhodomicrobium</taxon>
    </lineage>
</organism>
<dbReference type="InterPro" id="IPR027417">
    <property type="entry name" value="P-loop_NTPase"/>
</dbReference>
<evidence type="ECO:0000259" key="5">
    <source>
        <dbReference type="PROSITE" id="PS50110"/>
    </source>
</evidence>
<dbReference type="InterPro" id="IPR001789">
    <property type="entry name" value="Sig_transdc_resp-reg_receiver"/>
</dbReference>
<dbReference type="GO" id="GO:0005829">
    <property type="term" value="C:cytosol"/>
    <property type="evidence" value="ECO:0007669"/>
    <property type="project" value="TreeGrafter"/>
</dbReference>
<dbReference type="STRING" id="648757.Rvan_3402"/>
<dbReference type="GO" id="GO:0005524">
    <property type="term" value="F:ATP binding"/>
    <property type="evidence" value="ECO:0007669"/>
    <property type="project" value="UniProtKB-KW"/>
</dbReference>
<name>E3I3D7_RHOVT</name>
<feature type="region of interest" description="Disordered" evidence="4">
    <location>
        <begin position="339"/>
        <end position="409"/>
    </location>
</feature>
<keyword evidence="1" id="KW-0547">Nucleotide-binding</keyword>
<comment type="caution">
    <text evidence="3">Lacks conserved residue(s) required for the propagation of feature annotation.</text>
</comment>
<reference evidence="7" key="1">
    <citation type="journal article" date="2011" name="J. Bacteriol.">
        <title>Genome sequences of eight morphologically diverse alphaproteobacteria.</title>
        <authorList>
            <consortium name="US DOE Joint Genome Institute"/>
            <person name="Brown P.J."/>
            <person name="Kysela D.T."/>
            <person name="Buechlein A."/>
            <person name="Hemmerich C."/>
            <person name="Brun Y.V."/>
        </authorList>
    </citation>
    <scope>NUCLEOTIDE SEQUENCE [LARGE SCALE GENOMIC DNA]</scope>
    <source>
        <strain evidence="7">ATCC 17100 / ATH 3.1.1 / DSM 162 / LMG 4299</strain>
    </source>
</reference>
<dbReference type="Gene3D" id="3.40.50.300">
    <property type="entry name" value="P-loop containing nucleotide triphosphate hydrolases"/>
    <property type="match status" value="1"/>
</dbReference>
<evidence type="ECO:0000256" key="4">
    <source>
        <dbReference type="SAM" id="MobiDB-lite"/>
    </source>
</evidence>
<dbReference type="KEGG" id="rva:Rvan_3402"/>
<dbReference type="eggNOG" id="COG4963">
    <property type="taxonomic scope" value="Bacteria"/>
</dbReference>
<dbReference type="AlphaFoldDB" id="E3I3D7"/>
<dbReference type="HOGENOM" id="CLU_672458_0_0_5"/>
<dbReference type="SUPFAM" id="SSF52172">
    <property type="entry name" value="CheY-like"/>
    <property type="match status" value="1"/>
</dbReference>
<dbReference type="PANTHER" id="PTHR43384:SF6">
    <property type="entry name" value="SEPTUM SITE-DETERMINING PROTEIN MIND HOMOLOG, CHLOROPLASTIC"/>
    <property type="match status" value="1"/>
</dbReference>
<evidence type="ECO:0000313" key="6">
    <source>
        <dbReference type="EMBL" id="ADP72585.1"/>
    </source>
</evidence>
<sequence length="409" mass="43977">MLWSSPRTAIRRALESVLAPQLLIVELDNARRVDTAFIGRLKAAKFETVPVVVISNLLDPETVGALVRLRVDDFLSSDCTIGEFHKACQHALKQHARETPGRATSCYSFFPVSGGCGNTTLAIQSAFLIGRRNGMSNVCLVDLNLQDGAVADYLDLAPSFRIDEVASSPARLDRQLLDVMLSRHSSGLSVLAAPRCPARHINVSAETVALVLGLLSQSFSTIVVDLPKTWHAWTENVVWGSNRVFIVSSFTVPALRQARAVSEAIAGVAGADAAVSVIVNRYHESLFGGGLQKKDAERALGDSLAGFIPDLGNVVLEAINRGLPLSAIYTRDVQDERRRSARLARRCPQTASRTPSQPYRRPPAMELEKASRPVKGLGAGEGRAGPAGKGDTEDPRAASWGGVRKGLDV</sequence>
<keyword evidence="2" id="KW-0067">ATP-binding</keyword>
<dbReference type="GO" id="GO:0000160">
    <property type="term" value="P:phosphorelay signal transduction system"/>
    <property type="evidence" value="ECO:0007669"/>
    <property type="project" value="InterPro"/>
</dbReference>
<accession>E3I3D7</accession>
<protein>
    <recommendedName>
        <fullName evidence="5">Response regulatory domain-containing protein</fullName>
    </recommendedName>
</protein>
<evidence type="ECO:0000256" key="2">
    <source>
        <dbReference type="ARBA" id="ARBA00022840"/>
    </source>
</evidence>
<evidence type="ECO:0000256" key="3">
    <source>
        <dbReference type="PROSITE-ProRule" id="PRU00169"/>
    </source>
</evidence>
<dbReference type="InterPro" id="IPR050625">
    <property type="entry name" value="ParA/MinD_ATPase"/>
</dbReference>
<feature type="compositionally biased region" description="Gly residues" evidence="4">
    <location>
        <begin position="377"/>
        <end position="388"/>
    </location>
</feature>
<dbReference type="PROSITE" id="PS50110">
    <property type="entry name" value="RESPONSE_REGULATORY"/>
    <property type="match status" value="1"/>
</dbReference>
<keyword evidence="7" id="KW-1185">Reference proteome</keyword>
<dbReference type="Gene3D" id="3.40.50.2300">
    <property type="match status" value="1"/>
</dbReference>